<evidence type="ECO:0000256" key="9">
    <source>
        <dbReference type="ARBA" id="ARBA00023136"/>
    </source>
</evidence>
<evidence type="ECO:0000256" key="6">
    <source>
        <dbReference type="ARBA" id="ARBA00022741"/>
    </source>
</evidence>
<dbReference type="Gene3D" id="3.40.50.300">
    <property type="entry name" value="P-loop containing nucleotide triphosphate hydrolases"/>
    <property type="match status" value="2"/>
</dbReference>
<dbReference type="InterPro" id="IPR003439">
    <property type="entry name" value="ABC_transporter-like_ATP-bd"/>
</dbReference>
<evidence type="ECO:0000256" key="5">
    <source>
        <dbReference type="ARBA" id="ARBA00022737"/>
    </source>
</evidence>
<feature type="transmembrane region" description="Helical" evidence="10">
    <location>
        <begin position="1068"/>
        <end position="1099"/>
    </location>
</feature>
<dbReference type="InterPro" id="IPR044746">
    <property type="entry name" value="ABCC_6TM_D1"/>
</dbReference>
<feature type="domain" description="ABC transporter" evidence="11">
    <location>
        <begin position="404"/>
        <end position="628"/>
    </location>
</feature>
<feature type="domain" description="ABC transmembrane type-1" evidence="12">
    <location>
        <begin position="970"/>
        <end position="1229"/>
    </location>
</feature>
<organism evidence="13 14">
    <name type="scientific">Fasciolopsis buskii</name>
    <dbReference type="NCBI Taxonomy" id="27845"/>
    <lineage>
        <taxon>Eukaryota</taxon>
        <taxon>Metazoa</taxon>
        <taxon>Spiralia</taxon>
        <taxon>Lophotrochozoa</taxon>
        <taxon>Platyhelminthes</taxon>
        <taxon>Trematoda</taxon>
        <taxon>Digenea</taxon>
        <taxon>Plagiorchiida</taxon>
        <taxon>Echinostomata</taxon>
        <taxon>Echinostomatoidea</taxon>
        <taxon>Fasciolidae</taxon>
        <taxon>Fasciolopsis</taxon>
    </lineage>
</organism>
<comment type="similarity">
    <text evidence="2">Belongs to the ABC transporter superfamily. ABCC family. Conjugate transporter (TC 3.A.1.208) subfamily.</text>
</comment>
<dbReference type="CDD" id="cd03250">
    <property type="entry name" value="ABCC_MRP_domain1"/>
    <property type="match status" value="1"/>
</dbReference>
<dbReference type="Gene3D" id="1.20.1560.10">
    <property type="entry name" value="ABC transporter type 1, transmembrane domain"/>
    <property type="match status" value="2"/>
</dbReference>
<dbReference type="CDD" id="cd18579">
    <property type="entry name" value="ABC_6TM_ABCC_D1"/>
    <property type="match status" value="1"/>
</dbReference>
<sequence length="1560" mass="175155">METQSPLESTGCIANTFYTWMNPIFKASRKKPLTMSDVFGCPSVEMSNRVTKKLEKEWNREKNKKTPSLLWALFKAHIFLLLLSALTISLEMACYSFRPFVVEHILLGFSDMTVTRNKVEATLFCLLLICITLATLFLRNASFWMAYLMGMRLRVATSGLIYKKILRLNQKALSKTAAGQVINLLSTDVQRFELSFMFIHYGWIGPLQGIAVFWLMSEIDLYPTLCAAAVMIFFIPMQTIMNRAYARLKFRTSTVTDARIRMLSDIINGVKIIKLHALENLFSKLVSEIRRKETRLFLFIRLCQAFQYTQLVYQVKVTIMAMMLAIVLFHHGPGDPDALRSHKLYALLNYLNSLFLSLTLFMPMCIQYFYDTKVSCRRIQDFLLIPEMERERKPYVVDSDLPQLQFCDVSASWTRKDEGNLTLRNLSFDAVGPKLFAVVGNVGSGKSSLLQVALGELPHCDGFVMRSNNVSYMPQLPWVFPGTVRENILCSLPYNHERYTRVLKATTLDVDIQRLVHGDYTQVGERGISLSGGQKARIVLARVAYSESNMVLLDDPLAAVDSRVANHLFGECICGILSDRLRILVTHQHHLLPRMDKIIVMQEGKISHFGTYDQLIAEGVNFHKLAADTEGEEGAVIANHVTVDMQRGSENSETDVRSKILRSRSDDIVVQSEEDKEASLQISEPTVNEAKPHLEVPLAVPSAEEILPPCPTDLLTGPLETECPPSREIASAKNIEDLCSQLDLSGKRITVGERMRTYSTMEPSGHNDLHETVDKSQFCRSMSHCFSKTRRRFVEQDSVNSIQTNTPFGSITSRLAVSLENAVTPCLGVEEPRGIPTDYCEEHLDGKKFRRSSRRDKTIGPGSLDNFVKKDDLLQSKKLVKTEDDEEEGYDTAIAETFQHGGVKLRHYSIFWRIGGGICGFPISILLFMLTIANHAGCDVWLSKWSEFVDERAMDNVSTSDIFVNSTDMLIDDAFPTWDIRNNRVALFIYCALTVSLVLLSSVRSLVFFGILINSAKRLHKGMLNACMRTRLTFFEENPSGRILNRFAKDIGQLDDLLPNTIHDFLQCFFLVLSIGVVTIISSYWILIPTLPILIMFYFTRRYYVFTSRDLKRIESVARSPIFSWVNVTIQGLPCIRASGLEDYHLKYYDQVMDSHTSVFYANIAAARWLAVRLDLLCTMFLTGLVIVCLLLGSFSRVSSADVGLMITYATTLIGLFQWCVRQSAEVENQMVSVERTVEYMDLEPEITAPPILDIPDNWPSQGKIVFDGLWLRYSADASWALRDINLTINSAQKVGIVGRTGAGKSSLISAIFRLVEAESGRILVDDIDIAHLELTELRKRISIIPQDPIMFTGTVRSNLDPDDNLSDEKIWDVLASVQLNKVVAGLPRGLQAPITAGGTNFSTGQRQLLALARAILGGNRILVVDEATANVDPCTDFAIQKTIRSQFASCTVLTVAHRLHTVIDNDLLVVMEGGRIVEVGAPHELLNPELALLDCQQLRENLQIKPSKAISLKKPVTGTGPFASLVNQTGLDEAAILASMARNSYIQSFRNCSQKGPDI</sequence>
<dbReference type="SUPFAM" id="SSF90123">
    <property type="entry name" value="ABC transporter transmembrane region"/>
    <property type="match status" value="2"/>
</dbReference>
<keyword evidence="14" id="KW-1185">Reference proteome</keyword>
<reference evidence="13" key="1">
    <citation type="submission" date="2019-05" db="EMBL/GenBank/DDBJ databases">
        <title>Annotation for the trematode Fasciolopsis buski.</title>
        <authorList>
            <person name="Choi Y.-J."/>
        </authorList>
    </citation>
    <scope>NUCLEOTIDE SEQUENCE</scope>
    <source>
        <strain evidence="13">HT</strain>
        <tissue evidence="13">Whole worm</tissue>
    </source>
</reference>
<feature type="domain" description="ABC transmembrane type-1" evidence="12">
    <location>
        <begin position="78"/>
        <end position="364"/>
    </location>
</feature>
<name>A0A8E0S7H7_9TREM</name>
<dbReference type="Pfam" id="PF00005">
    <property type="entry name" value="ABC_tran"/>
    <property type="match status" value="2"/>
</dbReference>
<feature type="transmembrane region" description="Helical" evidence="10">
    <location>
        <begin position="311"/>
        <end position="330"/>
    </location>
</feature>
<feature type="transmembrane region" description="Helical" evidence="10">
    <location>
        <begin position="350"/>
        <end position="370"/>
    </location>
</feature>
<keyword evidence="6" id="KW-0547">Nucleotide-binding</keyword>
<dbReference type="GO" id="GO:0140359">
    <property type="term" value="F:ABC-type transporter activity"/>
    <property type="evidence" value="ECO:0007669"/>
    <property type="project" value="InterPro"/>
</dbReference>
<evidence type="ECO:0000256" key="2">
    <source>
        <dbReference type="ARBA" id="ARBA00009726"/>
    </source>
</evidence>
<dbReference type="InterPro" id="IPR036640">
    <property type="entry name" value="ABC1_TM_sf"/>
</dbReference>
<keyword evidence="8 10" id="KW-1133">Transmembrane helix</keyword>
<dbReference type="PROSITE" id="PS50929">
    <property type="entry name" value="ABC_TM1F"/>
    <property type="match status" value="2"/>
</dbReference>
<comment type="caution">
    <text evidence="13">The sequence shown here is derived from an EMBL/GenBank/DDBJ whole genome shotgun (WGS) entry which is preliminary data.</text>
</comment>
<evidence type="ECO:0000259" key="12">
    <source>
        <dbReference type="PROSITE" id="PS50929"/>
    </source>
</evidence>
<feature type="transmembrane region" description="Helical" evidence="10">
    <location>
        <begin position="194"/>
        <end position="215"/>
    </location>
</feature>
<feature type="transmembrane region" description="Helical" evidence="10">
    <location>
        <begin position="221"/>
        <end position="241"/>
    </location>
</feature>
<dbReference type="FunFam" id="3.40.50.300:FF:000973">
    <property type="entry name" value="Multidrug resistance-associated protein 4"/>
    <property type="match status" value="1"/>
</dbReference>
<evidence type="ECO:0000256" key="10">
    <source>
        <dbReference type="SAM" id="Phobius"/>
    </source>
</evidence>
<feature type="transmembrane region" description="Helical" evidence="10">
    <location>
        <begin position="910"/>
        <end position="933"/>
    </location>
</feature>
<keyword evidence="9 10" id="KW-0472">Membrane</keyword>
<dbReference type="FunFam" id="1.20.1560.10:FF:000014">
    <property type="entry name" value="Multidrug resistance-associated protein member 4"/>
    <property type="match status" value="1"/>
</dbReference>
<keyword evidence="4 10" id="KW-0812">Transmembrane</keyword>
<keyword evidence="3" id="KW-0813">Transport</keyword>
<evidence type="ECO:0000259" key="11">
    <source>
        <dbReference type="PROSITE" id="PS50893"/>
    </source>
</evidence>
<evidence type="ECO:0000256" key="3">
    <source>
        <dbReference type="ARBA" id="ARBA00022448"/>
    </source>
</evidence>
<dbReference type="SMART" id="SM00382">
    <property type="entry name" value="AAA"/>
    <property type="match status" value="2"/>
</dbReference>
<evidence type="ECO:0000256" key="8">
    <source>
        <dbReference type="ARBA" id="ARBA00022989"/>
    </source>
</evidence>
<accession>A0A8E0S7H7</accession>
<dbReference type="PANTHER" id="PTHR24223">
    <property type="entry name" value="ATP-BINDING CASSETTE SUB-FAMILY C"/>
    <property type="match status" value="1"/>
</dbReference>
<dbReference type="InterPro" id="IPR027417">
    <property type="entry name" value="P-loop_NTPase"/>
</dbReference>
<feature type="domain" description="ABC transporter" evidence="11">
    <location>
        <begin position="1265"/>
        <end position="1499"/>
    </location>
</feature>
<comment type="subcellular location">
    <subcellularLocation>
        <location evidence="1">Membrane</location>
        <topology evidence="1">Multi-pass membrane protein</topology>
    </subcellularLocation>
</comment>
<evidence type="ECO:0000313" key="14">
    <source>
        <dbReference type="Proteomes" id="UP000728185"/>
    </source>
</evidence>
<dbReference type="Pfam" id="PF00664">
    <property type="entry name" value="ABC_membrane"/>
    <property type="match status" value="2"/>
</dbReference>
<evidence type="ECO:0000256" key="1">
    <source>
        <dbReference type="ARBA" id="ARBA00004141"/>
    </source>
</evidence>
<dbReference type="PANTHER" id="PTHR24223:SF456">
    <property type="entry name" value="MULTIDRUG RESISTANCE-ASSOCIATED PROTEIN LETHAL(2)03659"/>
    <property type="match status" value="1"/>
</dbReference>
<dbReference type="SUPFAM" id="SSF52540">
    <property type="entry name" value="P-loop containing nucleoside triphosphate hydrolases"/>
    <property type="match status" value="2"/>
</dbReference>
<evidence type="ECO:0000313" key="13">
    <source>
        <dbReference type="EMBL" id="KAA0200170.1"/>
    </source>
</evidence>
<dbReference type="GO" id="GO:0016887">
    <property type="term" value="F:ATP hydrolysis activity"/>
    <property type="evidence" value="ECO:0007669"/>
    <property type="project" value="InterPro"/>
</dbReference>
<feature type="transmembrane region" description="Helical" evidence="10">
    <location>
        <begin position="1170"/>
        <end position="1193"/>
    </location>
</feature>
<dbReference type="PROSITE" id="PS00211">
    <property type="entry name" value="ABC_TRANSPORTER_1"/>
    <property type="match status" value="1"/>
</dbReference>
<dbReference type="CDD" id="cd03244">
    <property type="entry name" value="ABCC_MRP_domain2"/>
    <property type="match status" value="1"/>
</dbReference>
<keyword evidence="5" id="KW-0677">Repeat</keyword>
<dbReference type="GO" id="GO:0005524">
    <property type="term" value="F:ATP binding"/>
    <property type="evidence" value="ECO:0007669"/>
    <property type="project" value="UniProtKB-KW"/>
</dbReference>
<feature type="transmembrane region" description="Helical" evidence="10">
    <location>
        <begin position="69"/>
        <end position="90"/>
    </location>
</feature>
<dbReference type="InterPro" id="IPR011527">
    <property type="entry name" value="ABC1_TM_dom"/>
</dbReference>
<evidence type="ECO:0008006" key="15">
    <source>
        <dbReference type="Google" id="ProtNLM"/>
    </source>
</evidence>
<protein>
    <recommendedName>
        <fullName evidence="15">Multidrug resistance-associated protein 4</fullName>
    </recommendedName>
</protein>
<dbReference type="InterPro" id="IPR017871">
    <property type="entry name" value="ABC_transporter-like_CS"/>
</dbReference>
<dbReference type="GO" id="GO:0016020">
    <property type="term" value="C:membrane"/>
    <property type="evidence" value="ECO:0007669"/>
    <property type="project" value="UniProtKB-SubCell"/>
</dbReference>
<proteinExistence type="inferred from homology"/>
<dbReference type="PROSITE" id="PS50893">
    <property type="entry name" value="ABC_TRANSPORTER_2"/>
    <property type="match status" value="2"/>
</dbReference>
<dbReference type="InterPro" id="IPR003593">
    <property type="entry name" value="AAA+_ATPase"/>
</dbReference>
<dbReference type="FunFam" id="3.40.50.300:FF:000163">
    <property type="entry name" value="Multidrug resistance-associated protein member 4"/>
    <property type="match status" value="1"/>
</dbReference>
<evidence type="ECO:0000256" key="7">
    <source>
        <dbReference type="ARBA" id="ARBA00022840"/>
    </source>
</evidence>
<feature type="transmembrane region" description="Helical" evidence="10">
    <location>
        <begin position="1200"/>
        <end position="1219"/>
    </location>
</feature>
<gene>
    <name evidence="13" type="ORF">FBUS_06431</name>
</gene>
<dbReference type="OrthoDB" id="6500128at2759"/>
<feature type="transmembrane region" description="Helical" evidence="10">
    <location>
        <begin position="987"/>
        <end position="1013"/>
    </location>
</feature>
<dbReference type="Proteomes" id="UP000728185">
    <property type="component" value="Unassembled WGS sequence"/>
</dbReference>
<feature type="transmembrane region" description="Helical" evidence="10">
    <location>
        <begin position="121"/>
        <end position="138"/>
    </location>
</feature>
<evidence type="ECO:0000256" key="4">
    <source>
        <dbReference type="ARBA" id="ARBA00022692"/>
    </source>
</evidence>
<dbReference type="EMBL" id="LUCM01000701">
    <property type="protein sequence ID" value="KAA0200170.1"/>
    <property type="molecule type" value="Genomic_DNA"/>
</dbReference>
<dbReference type="InterPro" id="IPR050173">
    <property type="entry name" value="ABC_transporter_C-like"/>
</dbReference>
<keyword evidence="7" id="KW-0067">ATP-binding</keyword>